<reference evidence="2 3" key="1">
    <citation type="journal article" date="2018" name="Front. Plant Sci.">
        <title>Red Clover (Trifolium pratense) and Zigzag Clover (T. medium) - A Picture of Genomic Similarities and Differences.</title>
        <authorList>
            <person name="Dluhosova J."/>
            <person name="Istvanek J."/>
            <person name="Nedelnik J."/>
            <person name="Repkova J."/>
        </authorList>
    </citation>
    <scope>NUCLEOTIDE SEQUENCE [LARGE SCALE GENOMIC DNA]</scope>
    <source>
        <strain evidence="3">cv. 10/8</strain>
        <tissue evidence="2">Leaf</tissue>
    </source>
</reference>
<dbReference type="GO" id="GO:0006508">
    <property type="term" value="P:proteolysis"/>
    <property type="evidence" value="ECO:0007669"/>
    <property type="project" value="UniProtKB-KW"/>
</dbReference>
<proteinExistence type="predicted"/>
<keyword evidence="2" id="KW-0645">Protease</keyword>
<comment type="caution">
    <text evidence="2">The sequence shown here is derived from an EMBL/GenBank/DDBJ whole genome shotgun (WGS) entry which is preliminary data.</text>
</comment>
<dbReference type="Proteomes" id="UP000265520">
    <property type="component" value="Unassembled WGS sequence"/>
</dbReference>
<organism evidence="2 3">
    <name type="scientific">Trifolium medium</name>
    <dbReference type="NCBI Taxonomy" id="97028"/>
    <lineage>
        <taxon>Eukaryota</taxon>
        <taxon>Viridiplantae</taxon>
        <taxon>Streptophyta</taxon>
        <taxon>Embryophyta</taxon>
        <taxon>Tracheophyta</taxon>
        <taxon>Spermatophyta</taxon>
        <taxon>Magnoliopsida</taxon>
        <taxon>eudicotyledons</taxon>
        <taxon>Gunneridae</taxon>
        <taxon>Pentapetalae</taxon>
        <taxon>rosids</taxon>
        <taxon>fabids</taxon>
        <taxon>Fabales</taxon>
        <taxon>Fabaceae</taxon>
        <taxon>Papilionoideae</taxon>
        <taxon>50 kb inversion clade</taxon>
        <taxon>NPAAA clade</taxon>
        <taxon>Hologalegina</taxon>
        <taxon>IRL clade</taxon>
        <taxon>Trifolieae</taxon>
        <taxon>Trifolium</taxon>
    </lineage>
</organism>
<feature type="region of interest" description="Disordered" evidence="1">
    <location>
        <begin position="31"/>
        <end position="53"/>
    </location>
</feature>
<evidence type="ECO:0000313" key="3">
    <source>
        <dbReference type="Proteomes" id="UP000265520"/>
    </source>
</evidence>
<protein>
    <submittedName>
        <fullName evidence="2">Subtilisin-like protease-like</fullName>
    </submittedName>
</protein>
<evidence type="ECO:0000256" key="1">
    <source>
        <dbReference type="SAM" id="MobiDB-lite"/>
    </source>
</evidence>
<name>A0A392NW97_9FABA</name>
<dbReference type="AlphaFoldDB" id="A0A392NW97"/>
<dbReference type="SUPFAM" id="SSF52743">
    <property type="entry name" value="Subtilisin-like"/>
    <property type="match status" value="1"/>
</dbReference>
<dbReference type="InterPro" id="IPR036852">
    <property type="entry name" value="Peptidase_S8/S53_dom_sf"/>
</dbReference>
<dbReference type="GO" id="GO:0004252">
    <property type="term" value="F:serine-type endopeptidase activity"/>
    <property type="evidence" value="ECO:0007669"/>
    <property type="project" value="InterPro"/>
</dbReference>
<dbReference type="EMBL" id="LXQA010053040">
    <property type="protein sequence ID" value="MCI03712.1"/>
    <property type="molecule type" value="Genomic_DNA"/>
</dbReference>
<accession>A0A392NW97</accession>
<keyword evidence="2" id="KW-0378">Hydrolase</keyword>
<evidence type="ECO:0000313" key="2">
    <source>
        <dbReference type="EMBL" id="MCI03712.1"/>
    </source>
</evidence>
<sequence>MELSLSSIIPSPRKLRGKILQHVPYLNSTKRYNNVNKPRKNSPTDNVGHGTHTSSIAARASLTNASYYGAVASHFTPISEAREIKKLVVEDARAK</sequence>
<dbReference type="Gene3D" id="3.40.50.200">
    <property type="entry name" value="Peptidase S8/S53 domain"/>
    <property type="match status" value="1"/>
</dbReference>
<keyword evidence="3" id="KW-1185">Reference proteome</keyword>
<feature type="non-terminal residue" evidence="2">
    <location>
        <position position="95"/>
    </location>
</feature>